<feature type="domain" description="DUF4283" evidence="1">
    <location>
        <begin position="53"/>
        <end position="125"/>
    </location>
</feature>
<protein>
    <recommendedName>
        <fullName evidence="1">DUF4283 domain-containing protein</fullName>
    </recommendedName>
</protein>
<reference evidence="2 3" key="1">
    <citation type="journal article" date="2023" name="Plants (Basel)">
        <title>Bridging the Gap: Combining Genomics and Transcriptomics Approaches to Understand Stylosanthes scabra, an Orphan Legume from the Brazilian Caatinga.</title>
        <authorList>
            <person name="Ferreira-Neto J.R.C."/>
            <person name="da Silva M.D."/>
            <person name="Binneck E."/>
            <person name="de Melo N.F."/>
            <person name="da Silva R.H."/>
            <person name="de Melo A.L.T.M."/>
            <person name="Pandolfi V."/>
            <person name="Bustamante F.O."/>
            <person name="Brasileiro-Vidal A.C."/>
            <person name="Benko-Iseppon A.M."/>
        </authorList>
    </citation>
    <scope>NUCLEOTIDE SEQUENCE [LARGE SCALE GENOMIC DNA]</scope>
    <source>
        <tissue evidence="2">Leaves</tissue>
    </source>
</reference>
<comment type="caution">
    <text evidence="2">The sequence shown here is derived from an EMBL/GenBank/DDBJ whole genome shotgun (WGS) entry which is preliminary data.</text>
</comment>
<evidence type="ECO:0000313" key="2">
    <source>
        <dbReference type="EMBL" id="MED6199367.1"/>
    </source>
</evidence>
<organism evidence="2 3">
    <name type="scientific">Stylosanthes scabra</name>
    <dbReference type="NCBI Taxonomy" id="79078"/>
    <lineage>
        <taxon>Eukaryota</taxon>
        <taxon>Viridiplantae</taxon>
        <taxon>Streptophyta</taxon>
        <taxon>Embryophyta</taxon>
        <taxon>Tracheophyta</taxon>
        <taxon>Spermatophyta</taxon>
        <taxon>Magnoliopsida</taxon>
        <taxon>eudicotyledons</taxon>
        <taxon>Gunneridae</taxon>
        <taxon>Pentapetalae</taxon>
        <taxon>rosids</taxon>
        <taxon>fabids</taxon>
        <taxon>Fabales</taxon>
        <taxon>Fabaceae</taxon>
        <taxon>Papilionoideae</taxon>
        <taxon>50 kb inversion clade</taxon>
        <taxon>dalbergioids sensu lato</taxon>
        <taxon>Dalbergieae</taxon>
        <taxon>Pterocarpus clade</taxon>
        <taxon>Stylosanthes</taxon>
    </lineage>
</organism>
<sequence length="139" mass="15629">MHTLSLISSLEDVRYINEPIILLYRVSSTSLADSSLSNLQLGCMGYNMNNFNLVGKIFTVKEYNFGAIKAGLMGMWGIPTGVVITEAERNTFLISCNDHDKGRQILNRGPWSFRGHLVNLSLWTSLQHIDANNHNIMEI</sequence>
<dbReference type="Proteomes" id="UP001341840">
    <property type="component" value="Unassembled WGS sequence"/>
</dbReference>
<proteinExistence type="predicted"/>
<dbReference type="Pfam" id="PF14111">
    <property type="entry name" value="DUF4283"/>
    <property type="match status" value="1"/>
</dbReference>
<dbReference type="EMBL" id="JASCZI010212404">
    <property type="protein sequence ID" value="MED6199367.1"/>
    <property type="molecule type" value="Genomic_DNA"/>
</dbReference>
<dbReference type="InterPro" id="IPR025558">
    <property type="entry name" value="DUF4283"/>
</dbReference>
<gene>
    <name evidence="2" type="ORF">PIB30_075278</name>
</gene>
<name>A0ABU6XN95_9FABA</name>
<evidence type="ECO:0000259" key="1">
    <source>
        <dbReference type="Pfam" id="PF14111"/>
    </source>
</evidence>
<accession>A0ABU6XN95</accession>
<evidence type="ECO:0000313" key="3">
    <source>
        <dbReference type="Proteomes" id="UP001341840"/>
    </source>
</evidence>
<keyword evidence="3" id="KW-1185">Reference proteome</keyword>